<evidence type="ECO:0000256" key="2">
    <source>
        <dbReference type="ARBA" id="ARBA00007069"/>
    </source>
</evidence>
<keyword evidence="3" id="KW-0813">Transport</keyword>
<keyword evidence="7 8" id="KW-0472">Membrane</keyword>
<feature type="transmembrane region" description="Helical" evidence="8">
    <location>
        <begin position="185"/>
        <end position="207"/>
    </location>
</feature>
<dbReference type="NCBIfam" id="TIGR00974">
    <property type="entry name" value="3a0107s02c"/>
    <property type="match status" value="1"/>
</dbReference>
<evidence type="ECO:0000256" key="8">
    <source>
        <dbReference type="RuleBase" id="RU363043"/>
    </source>
</evidence>
<dbReference type="KEGG" id="enn:FRE64_15130"/>
<evidence type="ECO:0000256" key="4">
    <source>
        <dbReference type="ARBA" id="ARBA00022475"/>
    </source>
</evidence>
<keyword evidence="4 8" id="KW-1003">Cell membrane</keyword>
<feature type="transmembrane region" description="Helical" evidence="8">
    <location>
        <begin position="106"/>
        <end position="127"/>
    </location>
</feature>
<evidence type="ECO:0000256" key="3">
    <source>
        <dbReference type="ARBA" id="ARBA00022448"/>
    </source>
</evidence>
<organism evidence="10 11">
    <name type="scientific">Euhalothece natronophila Z-M001</name>
    <dbReference type="NCBI Taxonomy" id="522448"/>
    <lineage>
        <taxon>Bacteria</taxon>
        <taxon>Bacillati</taxon>
        <taxon>Cyanobacteriota</taxon>
        <taxon>Cyanophyceae</taxon>
        <taxon>Oscillatoriophycideae</taxon>
        <taxon>Chroococcales</taxon>
        <taxon>Halothecacae</taxon>
        <taxon>Halothece cluster</taxon>
        <taxon>Euhalothece</taxon>
    </lineage>
</organism>
<dbReference type="InterPro" id="IPR005672">
    <property type="entry name" value="Phosphate_PstA"/>
</dbReference>
<dbReference type="RefSeq" id="WP_146296994.1">
    <property type="nucleotide sequence ID" value="NZ_CP042326.1"/>
</dbReference>
<proteinExistence type="inferred from homology"/>
<feature type="transmembrane region" description="Helical" evidence="8">
    <location>
        <begin position="12"/>
        <end position="33"/>
    </location>
</feature>
<keyword evidence="11" id="KW-1185">Reference proteome</keyword>
<evidence type="ECO:0000313" key="11">
    <source>
        <dbReference type="Proteomes" id="UP000318453"/>
    </source>
</evidence>
<dbReference type="Pfam" id="PF00528">
    <property type="entry name" value="BPD_transp_1"/>
    <property type="match status" value="1"/>
</dbReference>
<name>A0A5B8NQ55_9CHRO</name>
<dbReference type="Gene3D" id="1.10.3720.10">
    <property type="entry name" value="MetI-like"/>
    <property type="match status" value="1"/>
</dbReference>
<feature type="transmembrane region" description="Helical" evidence="8">
    <location>
        <begin position="251"/>
        <end position="274"/>
    </location>
</feature>
<evidence type="ECO:0000259" key="9">
    <source>
        <dbReference type="PROSITE" id="PS50928"/>
    </source>
</evidence>
<gene>
    <name evidence="10" type="primary">pstA</name>
    <name evidence="10" type="ORF">FRE64_15130</name>
</gene>
<accession>A0A5B8NQ55</accession>
<dbReference type="InterPro" id="IPR000515">
    <property type="entry name" value="MetI-like"/>
</dbReference>
<evidence type="ECO:0000256" key="6">
    <source>
        <dbReference type="ARBA" id="ARBA00022989"/>
    </source>
</evidence>
<feature type="transmembrane region" description="Helical" evidence="8">
    <location>
        <begin position="133"/>
        <end position="153"/>
    </location>
</feature>
<dbReference type="EMBL" id="CP042326">
    <property type="protein sequence ID" value="QDZ41158.1"/>
    <property type="molecule type" value="Genomic_DNA"/>
</dbReference>
<protein>
    <recommendedName>
        <fullName evidence="8">Phosphate transport system permease protein PstA</fullName>
    </recommendedName>
</protein>
<dbReference type="GO" id="GO:0005886">
    <property type="term" value="C:plasma membrane"/>
    <property type="evidence" value="ECO:0007669"/>
    <property type="project" value="UniProtKB-SubCell"/>
</dbReference>
<feature type="domain" description="ABC transmembrane type-1" evidence="9">
    <location>
        <begin position="65"/>
        <end position="269"/>
    </location>
</feature>
<comment type="similarity">
    <text evidence="2 8">Belongs to the binding-protein-dependent transport system permease family. CysTW subfamily.</text>
</comment>
<evidence type="ECO:0000313" key="10">
    <source>
        <dbReference type="EMBL" id="QDZ41158.1"/>
    </source>
</evidence>
<feature type="transmembrane region" description="Helical" evidence="8">
    <location>
        <begin position="61"/>
        <end position="94"/>
    </location>
</feature>
<dbReference type="CDD" id="cd06261">
    <property type="entry name" value="TM_PBP2"/>
    <property type="match status" value="1"/>
</dbReference>
<dbReference type="PANTHER" id="PTHR43470:SF3">
    <property type="entry name" value="PHOSPHATE TRANSPORT SYSTEM PERMEASE PROTEIN PSTA-RELATED"/>
    <property type="match status" value="1"/>
</dbReference>
<dbReference type="Proteomes" id="UP000318453">
    <property type="component" value="Chromosome"/>
</dbReference>
<dbReference type="PANTHER" id="PTHR43470">
    <property type="entry name" value="PHOSPHATE TRANSPORT SYSTEM PERMEASE PROTEIN PSTA-RELATED"/>
    <property type="match status" value="1"/>
</dbReference>
<dbReference type="SUPFAM" id="SSF161098">
    <property type="entry name" value="MetI-like"/>
    <property type="match status" value="1"/>
</dbReference>
<evidence type="ECO:0000256" key="1">
    <source>
        <dbReference type="ARBA" id="ARBA00004651"/>
    </source>
</evidence>
<evidence type="ECO:0000256" key="5">
    <source>
        <dbReference type="ARBA" id="ARBA00022692"/>
    </source>
</evidence>
<dbReference type="GO" id="GO:0005315">
    <property type="term" value="F:phosphate transmembrane transporter activity"/>
    <property type="evidence" value="ECO:0007669"/>
    <property type="project" value="InterPro"/>
</dbReference>
<keyword evidence="5 8" id="KW-0812">Transmembrane</keyword>
<sequence>MAVKKLNVTEVVAITIMGVVVLVISAVFLWIVGDLAWQGSQELSWEFFSSEPLDAGREGGILPIFVSTFLILLVCLGVTIPLAVGTAIFLTEFVKPDSWFGQLTGISLDILAGAPSIVFGLFGNVFFTQILGLGFSILAGGLTLACMVLPILIRSTQEGLKSVSDDYRQAGAALGLSRMALLKQILLAATMPGIAAGLLLGIGRAIAETAALMFTSGYVTRMPNSVFDSGRSLSIHIYDLAMNVPGGEGKAYATALVLVMLLIVINVAVFTFAMKFRRSWLSGI</sequence>
<dbReference type="GO" id="GO:0035435">
    <property type="term" value="P:phosphate ion transmembrane transport"/>
    <property type="evidence" value="ECO:0007669"/>
    <property type="project" value="InterPro"/>
</dbReference>
<dbReference type="AlphaFoldDB" id="A0A5B8NQ55"/>
<dbReference type="OrthoDB" id="9785113at2"/>
<dbReference type="InterPro" id="IPR035906">
    <property type="entry name" value="MetI-like_sf"/>
</dbReference>
<evidence type="ECO:0000256" key="7">
    <source>
        <dbReference type="ARBA" id="ARBA00023136"/>
    </source>
</evidence>
<dbReference type="PROSITE" id="PS50928">
    <property type="entry name" value="ABC_TM1"/>
    <property type="match status" value="1"/>
</dbReference>
<comment type="subcellular location">
    <subcellularLocation>
        <location evidence="1 8">Cell membrane</location>
        <topology evidence="1 8">Multi-pass membrane protein</topology>
    </subcellularLocation>
</comment>
<keyword evidence="6 8" id="KW-1133">Transmembrane helix</keyword>
<reference evidence="10" key="1">
    <citation type="submission" date="2019-08" db="EMBL/GenBank/DDBJ databases">
        <title>Carotenoids and Carotenoid Binding Proteins in the Halophilic Cyanobacterium Euhalothece sp. ZM00.</title>
        <authorList>
            <person name="Cho S.M."/>
            <person name="Song J.Y."/>
            <person name="Park Y.-I."/>
        </authorList>
    </citation>
    <scope>NUCLEOTIDE SEQUENCE [LARGE SCALE GENOMIC DNA]</scope>
    <source>
        <strain evidence="10">Z-M001</strain>
    </source>
</reference>